<feature type="compositionally biased region" description="Basic and acidic residues" evidence="9">
    <location>
        <begin position="68"/>
        <end position="89"/>
    </location>
</feature>
<evidence type="ECO:0000256" key="3">
    <source>
        <dbReference type="ARBA" id="ARBA00022737"/>
    </source>
</evidence>
<dbReference type="SMART" id="SM00360">
    <property type="entry name" value="RRM"/>
    <property type="match status" value="3"/>
</dbReference>
<dbReference type="InterPro" id="IPR003954">
    <property type="entry name" value="RRM_euk-type"/>
</dbReference>
<comment type="similarity">
    <text evidence="8">Belongs to the splicing factor SR family.</text>
</comment>
<dbReference type="PROSITE" id="PS50102">
    <property type="entry name" value="RRM"/>
    <property type="match status" value="3"/>
</dbReference>
<protein>
    <recommendedName>
        <fullName evidence="8">Splicing factor U2AF subunit</fullName>
    </recommendedName>
    <alternativeName>
        <fullName evidence="8">U2 snRNP auxiliary factor large subunit</fullName>
    </alternativeName>
</protein>
<dbReference type="InterPro" id="IPR035979">
    <property type="entry name" value="RBD_domain_sf"/>
</dbReference>
<dbReference type="AlphaFoldDB" id="A0A6A6VM05"/>
<evidence type="ECO:0000256" key="9">
    <source>
        <dbReference type="SAM" id="MobiDB-lite"/>
    </source>
</evidence>
<accession>A0A6A6VM05</accession>
<reference evidence="11" key="1">
    <citation type="journal article" date="2020" name="Stud. Mycol.">
        <title>101 Dothideomycetes genomes: a test case for predicting lifestyles and emergence of pathogens.</title>
        <authorList>
            <person name="Haridas S."/>
            <person name="Albert R."/>
            <person name="Binder M."/>
            <person name="Bloem J."/>
            <person name="Labutti K."/>
            <person name="Salamov A."/>
            <person name="Andreopoulos B."/>
            <person name="Baker S."/>
            <person name="Barry K."/>
            <person name="Bills G."/>
            <person name="Bluhm B."/>
            <person name="Cannon C."/>
            <person name="Castanera R."/>
            <person name="Culley D."/>
            <person name="Daum C."/>
            <person name="Ezra D."/>
            <person name="Gonzalez J."/>
            <person name="Henrissat B."/>
            <person name="Kuo A."/>
            <person name="Liang C."/>
            <person name="Lipzen A."/>
            <person name="Lutzoni F."/>
            <person name="Magnuson J."/>
            <person name="Mondo S."/>
            <person name="Nolan M."/>
            <person name="Ohm R."/>
            <person name="Pangilinan J."/>
            <person name="Park H.-J."/>
            <person name="Ramirez L."/>
            <person name="Alfaro M."/>
            <person name="Sun H."/>
            <person name="Tritt A."/>
            <person name="Yoshinaga Y."/>
            <person name="Zwiers L.-H."/>
            <person name="Turgeon B."/>
            <person name="Goodwin S."/>
            <person name="Spatafora J."/>
            <person name="Crous P."/>
            <person name="Grigoriev I."/>
        </authorList>
    </citation>
    <scope>NUCLEOTIDE SEQUENCE</scope>
    <source>
        <strain evidence="11">CBS 119925</strain>
    </source>
</reference>
<evidence type="ECO:0000256" key="5">
    <source>
        <dbReference type="ARBA" id="ARBA00023187"/>
    </source>
</evidence>
<dbReference type="GO" id="GO:0003723">
    <property type="term" value="F:RNA binding"/>
    <property type="evidence" value="ECO:0007669"/>
    <property type="project" value="UniProtKB-UniRule"/>
</dbReference>
<feature type="compositionally biased region" description="Basic and acidic residues" evidence="9">
    <location>
        <begin position="1"/>
        <end position="11"/>
    </location>
</feature>
<dbReference type="GO" id="GO:0006397">
    <property type="term" value="P:mRNA processing"/>
    <property type="evidence" value="ECO:0007669"/>
    <property type="project" value="UniProtKB-KW"/>
</dbReference>
<organism evidence="11 12">
    <name type="scientific">Sporormia fimetaria CBS 119925</name>
    <dbReference type="NCBI Taxonomy" id="1340428"/>
    <lineage>
        <taxon>Eukaryota</taxon>
        <taxon>Fungi</taxon>
        <taxon>Dikarya</taxon>
        <taxon>Ascomycota</taxon>
        <taxon>Pezizomycotina</taxon>
        <taxon>Dothideomycetes</taxon>
        <taxon>Pleosporomycetidae</taxon>
        <taxon>Pleosporales</taxon>
        <taxon>Sporormiaceae</taxon>
        <taxon>Sporormia</taxon>
    </lineage>
</organism>
<keyword evidence="6 8" id="KW-0539">Nucleus</keyword>
<keyword evidence="3" id="KW-0677">Repeat</keyword>
<dbReference type="Pfam" id="PF00076">
    <property type="entry name" value="RRM_1"/>
    <property type="match status" value="2"/>
</dbReference>
<evidence type="ECO:0000313" key="12">
    <source>
        <dbReference type="Proteomes" id="UP000799440"/>
    </source>
</evidence>
<keyword evidence="12" id="KW-1185">Reference proteome</keyword>
<comment type="function">
    <text evidence="8">Necessary for the splicing of pre-mRNA.</text>
</comment>
<dbReference type="GO" id="GO:0008380">
    <property type="term" value="P:RNA splicing"/>
    <property type="evidence" value="ECO:0007669"/>
    <property type="project" value="UniProtKB-KW"/>
</dbReference>
<dbReference type="SUPFAM" id="SSF54928">
    <property type="entry name" value="RNA-binding domain, RBD"/>
    <property type="match status" value="2"/>
</dbReference>
<dbReference type="InterPro" id="IPR006529">
    <property type="entry name" value="U2AF_lg"/>
</dbReference>
<evidence type="ECO:0000313" key="11">
    <source>
        <dbReference type="EMBL" id="KAF2750590.1"/>
    </source>
</evidence>
<evidence type="ECO:0000256" key="6">
    <source>
        <dbReference type="ARBA" id="ARBA00023242"/>
    </source>
</evidence>
<feature type="compositionally biased region" description="Basic and acidic residues" evidence="9">
    <location>
        <begin position="97"/>
        <end position="146"/>
    </location>
</feature>
<name>A0A6A6VM05_9PLEO</name>
<comment type="subcellular location">
    <subcellularLocation>
        <location evidence="1 8">Nucleus</location>
    </subcellularLocation>
</comment>
<feature type="compositionally biased region" description="Basic residues" evidence="9">
    <location>
        <begin position="43"/>
        <end position="55"/>
    </location>
</feature>
<evidence type="ECO:0000256" key="4">
    <source>
        <dbReference type="ARBA" id="ARBA00022884"/>
    </source>
</evidence>
<dbReference type="Gene3D" id="3.30.70.330">
    <property type="match status" value="3"/>
</dbReference>
<feature type="compositionally biased region" description="Low complexity" evidence="9">
    <location>
        <begin position="15"/>
        <end position="25"/>
    </location>
</feature>
<dbReference type="InterPro" id="IPR000504">
    <property type="entry name" value="RRM_dom"/>
</dbReference>
<feature type="region of interest" description="Disordered" evidence="9">
    <location>
        <begin position="1"/>
        <end position="174"/>
    </location>
</feature>
<dbReference type="NCBIfam" id="TIGR01642">
    <property type="entry name" value="U2AF_lg"/>
    <property type="match status" value="1"/>
</dbReference>
<dbReference type="Proteomes" id="UP000799440">
    <property type="component" value="Unassembled WGS sequence"/>
</dbReference>
<keyword evidence="2 8" id="KW-0507">mRNA processing</keyword>
<dbReference type="InterPro" id="IPR012677">
    <property type="entry name" value="Nucleotide-bd_a/b_plait_sf"/>
</dbReference>
<gene>
    <name evidence="11" type="ORF">M011DRAFT_455621</name>
</gene>
<dbReference type="CDD" id="cd12232">
    <property type="entry name" value="RRM3_U2AF65"/>
    <property type="match status" value="1"/>
</dbReference>
<dbReference type="SMART" id="SM00361">
    <property type="entry name" value="RRM_1"/>
    <property type="match status" value="1"/>
</dbReference>
<evidence type="ECO:0000256" key="8">
    <source>
        <dbReference type="RuleBase" id="RU364135"/>
    </source>
</evidence>
<dbReference type="PANTHER" id="PTHR23139">
    <property type="entry name" value="RNA-BINDING PROTEIN"/>
    <property type="match status" value="1"/>
</dbReference>
<evidence type="ECO:0000256" key="2">
    <source>
        <dbReference type="ARBA" id="ARBA00022664"/>
    </source>
</evidence>
<proteinExistence type="inferred from homology"/>
<evidence type="ECO:0000256" key="7">
    <source>
        <dbReference type="PROSITE-ProRule" id="PRU00176"/>
    </source>
</evidence>
<evidence type="ECO:0000259" key="10">
    <source>
        <dbReference type="PROSITE" id="PS50102"/>
    </source>
</evidence>
<sequence>MNGDTYSRDGGRQGGRSYVGSSSSRYGRHQLTEQSSRDDHRDRTRRRSRSPRHSSRRDYEVDTYSSSRDYRAREREDTYARRDRREERGWGGGGDSYSRRDYPRRDDDRGYGGRRDRDAFDDRGAGDRDRERGGGRGRRDRDRDGGHGGPPGRSRKKSASPAFHKEKEPTPDLTNVVSIQQRQRRMTQWDIKPPGYENITAEQAKLSGMFPLPGAPRAAPMDPARLAAFMSPSAGSASASALKPENAKQAKRLLVQNIPPNVTSDMIVEFFNLNLNGLNVVSGEDPCISGNISSDREYALLEFKAPEDATMALALDGIHMEEDASAAGRPGLHIRRPKDYIAPVSSESTEQTDGQVSSIVKDSPNKLSIANIPTFVEDGQIRELLEAFGELKAFVVVKERNSEQNRGVAFCEYVNQDTVDAVIEGLNTIELGDKTLKVQRASVGVAQSAPLDGGVGAISMLAGSTSNGETNTGRVVMLMNMVTHDELLDKETYEDIKEEVEEECRKYGKILEVKIPRPTGARVNPGVGKIYIKYEDSASAQKALAALAGRIFDHRTVVATHFSEELFDVDAW</sequence>
<dbReference type="GO" id="GO:0005634">
    <property type="term" value="C:nucleus"/>
    <property type="evidence" value="ECO:0007669"/>
    <property type="project" value="UniProtKB-SubCell"/>
</dbReference>
<feature type="domain" description="RRM" evidence="10">
    <location>
        <begin position="251"/>
        <end position="330"/>
    </location>
</feature>
<keyword evidence="5 8" id="KW-0508">mRNA splicing</keyword>
<feature type="domain" description="RRM" evidence="10">
    <location>
        <begin position="365"/>
        <end position="443"/>
    </location>
</feature>
<feature type="domain" description="RRM" evidence="10">
    <location>
        <begin position="474"/>
        <end position="564"/>
    </location>
</feature>
<dbReference type="OrthoDB" id="10266058at2759"/>
<dbReference type="FunFam" id="3.30.70.330:FF:000097">
    <property type="entry name" value="U2 snRNP auxiliary factor large subunit"/>
    <property type="match status" value="1"/>
</dbReference>
<keyword evidence="4 7" id="KW-0694">RNA-binding</keyword>
<evidence type="ECO:0000256" key="1">
    <source>
        <dbReference type="ARBA" id="ARBA00004123"/>
    </source>
</evidence>
<dbReference type="EMBL" id="MU006563">
    <property type="protein sequence ID" value="KAF2750590.1"/>
    <property type="molecule type" value="Genomic_DNA"/>
</dbReference>